<keyword evidence="4" id="KW-1185">Reference proteome</keyword>
<reference evidence="3 4" key="1">
    <citation type="submission" date="2020-03" db="EMBL/GenBank/DDBJ databases">
        <title>Development of an integrated pest management strategy to control Xanthomonas campestris pv. campestris by using bacteriophages.</title>
        <authorList>
            <person name="Fortuna K.J."/>
            <person name="Holtappels D."/>
            <person name="Lavigne R."/>
            <person name="Wagemans J."/>
        </authorList>
    </citation>
    <scope>NUCLEOTIDE SEQUENCE [LARGE SCALE GENOMIC DNA]</scope>
</reference>
<protein>
    <submittedName>
        <fullName evidence="3">Putative baseplate protein</fullName>
    </submittedName>
</protein>
<dbReference type="InterPro" id="IPR041599">
    <property type="entry name" value="Gp138_N"/>
</dbReference>
<evidence type="ECO:0000313" key="4">
    <source>
        <dbReference type="Proteomes" id="UP000671849"/>
    </source>
</evidence>
<evidence type="ECO:0000256" key="1">
    <source>
        <dbReference type="SAM" id="MobiDB-lite"/>
    </source>
</evidence>
<name>A0A858NPX3_9CAUD</name>
<dbReference type="Gene3D" id="2.40.50.230">
    <property type="entry name" value="Gp5 N-terminal domain"/>
    <property type="match status" value="1"/>
</dbReference>
<dbReference type="EMBL" id="MT161386">
    <property type="protein sequence ID" value="QJB22088.1"/>
    <property type="molecule type" value="Genomic_DNA"/>
</dbReference>
<feature type="region of interest" description="Disordered" evidence="1">
    <location>
        <begin position="214"/>
        <end position="234"/>
    </location>
</feature>
<sequence length="234" mass="25788">MADDLKPLINSRSGERSRLWPALEAMMRQAELRSDQMMPAEVVSFDRAKNLVTVKPLIMWVTVEGNHISRHSIIEVPALSLGAGKFHISFPISKGDLGWIIAADRDLTLFKQTLEEAAPATSRAHKFDDSMFITDVFRKYTISEEDSEAMVIQSVDGATRVSIRQDNIKMTTTKEMLFDSPLSTFTKDVVVKGKLTVENGAVITNDAIVDGTSVRGHGHISSNPGTRTSNGMIP</sequence>
<dbReference type="InterPro" id="IPR037026">
    <property type="entry name" value="Vgr_OB-fold_dom_sf"/>
</dbReference>
<gene>
    <name evidence="3" type="ORF">XccvBFoX6_gp30</name>
</gene>
<dbReference type="Pfam" id="PF18352">
    <property type="entry name" value="Gp138_N"/>
    <property type="match status" value="1"/>
</dbReference>
<organism evidence="3 4">
    <name type="scientific">Xanthomonas phage FoX6</name>
    <dbReference type="NCBI Taxonomy" id="2723902"/>
    <lineage>
        <taxon>Viruses</taxon>
        <taxon>Duplodnaviria</taxon>
        <taxon>Heunggongvirae</taxon>
        <taxon>Uroviricota</taxon>
        <taxon>Caudoviricetes</taxon>
        <taxon>Lindbergviridae</taxon>
        <taxon>Carpasinavirus</taxon>
        <taxon>Carpasinavirus FoX6</taxon>
        <taxon>Carpasinavirus XcP1</taxon>
    </lineage>
</organism>
<evidence type="ECO:0000313" key="3">
    <source>
        <dbReference type="EMBL" id="QJB22088.1"/>
    </source>
</evidence>
<feature type="domain" description="Phage protein Gp138 N-terminal" evidence="2">
    <location>
        <begin position="38"/>
        <end position="133"/>
    </location>
</feature>
<feature type="compositionally biased region" description="Polar residues" evidence="1">
    <location>
        <begin position="220"/>
        <end position="234"/>
    </location>
</feature>
<dbReference type="Proteomes" id="UP000671849">
    <property type="component" value="Segment"/>
</dbReference>
<accession>A0A858NPX3</accession>
<evidence type="ECO:0000259" key="2">
    <source>
        <dbReference type="Pfam" id="PF18352"/>
    </source>
</evidence>
<proteinExistence type="predicted"/>